<comment type="caution">
    <text evidence="1">The sequence shown here is derived from an EMBL/GenBank/DDBJ whole genome shotgun (WGS) entry which is preliminary data.</text>
</comment>
<reference evidence="1 2" key="1">
    <citation type="journal article" date="2021" name="Hortic Res">
        <title>Chromosome-scale assembly of the Dendrobium chrysotoxum genome enhances the understanding of orchid evolution.</title>
        <authorList>
            <person name="Zhang Y."/>
            <person name="Zhang G.Q."/>
            <person name="Zhang D."/>
            <person name="Liu X.D."/>
            <person name="Xu X.Y."/>
            <person name="Sun W.H."/>
            <person name="Yu X."/>
            <person name="Zhu X."/>
            <person name="Wang Z.W."/>
            <person name="Zhao X."/>
            <person name="Zhong W.Y."/>
            <person name="Chen H."/>
            <person name="Yin W.L."/>
            <person name="Huang T."/>
            <person name="Niu S.C."/>
            <person name="Liu Z.J."/>
        </authorList>
    </citation>
    <scope>NUCLEOTIDE SEQUENCE [LARGE SCALE GENOMIC DNA]</scope>
    <source>
        <strain evidence="1">Lindl</strain>
    </source>
</reference>
<protein>
    <submittedName>
        <fullName evidence="1">Uncharacterized protein</fullName>
    </submittedName>
</protein>
<dbReference type="PANTHER" id="PTHR31286">
    <property type="entry name" value="GLYCINE-RICH CELL WALL STRUCTURAL PROTEIN 1.8-LIKE"/>
    <property type="match status" value="1"/>
</dbReference>
<dbReference type="InterPro" id="IPR040256">
    <property type="entry name" value="At4g02000-like"/>
</dbReference>
<name>A0AAV7GRL9_DENCH</name>
<evidence type="ECO:0000313" key="2">
    <source>
        <dbReference type="Proteomes" id="UP000775213"/>
    </source>
</evidence>
<proteinExistence type="predicted"/>
<dbReference type="EMBL" id="JAGFBR010000012">
    <property type="protein sequence ID" value="KAH0458207.1"/>
    <property type="molecule type" value="Genomic_DNA"/>
</dbReference>
<organism evidence="1 2">
    <name type="scientific">Dendrobium chrysotoxum</name>
    <name type="common">Orchid</name>
    <dbReference type="NCBI Taxonomy" id="161865"/>
    <lineage>
        <taxon>Eukaryota</taxon>
        <taxon>Viridiplantae</taxon>
        <taxon>Streptophyta</taxon>
        <taxon>Embryophyta</taxon>
        <taxon>Tracheophyta</taxon>
        <taxon>Spermatophyta</taxon>
        <taxon>Magnoliopsida</taxon>
        <taxon>Liliopsida</taxon>
        <taxon>Asparagales</taxon>
        <taxon>Orchidaceae</taxon>
        <taxon>Epidendroideae</taxon>
        <taxon>Malaxideae</taxon>
        <taxon>Dendrobiinae</taxon>
        <taxon>Dendrobium</taxon>
    </lineage>
</organism>
<dbReference type="Proteomes" id="UP000775213">
    <property type="component" value="Unassembled WGS sequence"/>
</dbReference>
<dbReference type="AlphaFoldDB" id="A0AAV7GRL9"/>
<gene>
    <name evidence="1" type="ORF">IEQ34_013522</name>
</gene>
<accession>A0AAV7GRL9</accession>
<evidence type="ECO:0000313" key="1">
    <source>
        <dbReference type="EMBL" id="KAH0458207.1"/>
    </source>
</evidence>
<dbReference type="PANTHER" id="PTHR31286:SF180">
    <property type="entry name" value="OS10G0362600 PROTEIN"/>
    <property type="match status" value="1"/>
</dbReference>
<keyword evidence="2" id="KW-1185">Reference proteome</keyword>
<sequence length="349" mass="37458">MFTPSLDIGVESSVIPIYVSFPNLRSHLFSPRILHALGSMFVDSATFVGSRLFLAWVLVELDITKNYLDKIWVGPENVGYVQMVQMEEFLSFCVSCKGECNIQSSAPSHVPKSNANPDLSDGNANGNAIVVLASVVNEEQNVGGFKKNIVNDLGVSVAGTDDQQISDGNAFSIINNIEKVHLLMPISLITNVVTDAGGVNEVFYNIVGNDVNDSGGLNEGNCNIMRNVVNDPNVNNEGVMLNPNPCMVNLVSTPVPSSIVGDVDDVVAEYNVVVDCSSASLKLASREVAVCDYFFPLETGDRVVVPPMAELMNVNSGEVGNALDTLACFNASFSDGSDPMAKTLRMFIY</sequence>